<comment type="caution">
    <text evidence="1">The sequence shown here is derived from an EMBL/GenBank/DDBJ whole genome shotgun (WGS) entry which is preliminary data.</text>
</comment>
<gene>
    <name evidence="1" type="ORF">DdX_19614</name>
</gene>
<reference evidence="1" key="1">
    <citation type="submission" date="2022-01" db="EMBL/GenBank/DDBJ databases">
        <title>Genome Sequence Resource for Two Populations of Ditylenchus destructor, the Migratory Endoparasitic Phytonematode.</title>
        <authorList>
            <person name="Zhang H."/>
            <person name="Lin R."/>
            <person name="Xie B."/>
        </authorList>
    </citation>
    <scope>NUCLEOTIDE SEQUENCE</scope>
    <source>
        <strain evidence="1">BazhouSP</strain>
    </source>
</reference>
<organism evidence="1 2">
    <name type="scientific">Ditylenchus destructor</name>
    <dbReference type="NCBI Taxonomy" id="166010"/>
    <lineage>
        <taxon>Eukaryota</taxon>
        <taxon>Metazoa</taxon>
        <taxon>Ecdysozoa</taxon>
        <taxon>Nematoda</taxon>
        <taxon>Chromadorea</taxon>
        <taxon>Rhabditida</taxon>
        <taxon>Tylenchina</taxon>
        <taxon>Tylenchomorpha</taxon>
        <taxon>Sphaerularioidea</taxon>
        <taxon>Anguinidae</taxon>
        <taxon>Anguininae</taxon>
        <taxon>Ditylenchus</taxon>
    </lineage>
</organism>
<dbReference type="Proteomes" id="UP001201812">
    <property type="component" value="Unassembled WGS sequence"/>
</dbReference>
<dbReference type="EMBL" id="JAKKPZ010000411">
    <property type="protein sequence ID" value="KAI1695367.1"/>
    <property type="molecule type" value="Genomic_DNA"/>
</dbReference>
<dbReference type="AlphaFoldDB" id="A0AAD4QX91"/>
<name>A0AAD4QX91_9BILA</name>
<evidence type="ECO:0000313" key="1">
    <source>
        <dbReference type="EMBL" id="KAI1695367.1"/>
    </source>
</evidence>
<keyword evidence="2" id="KW-1185">Reference proteome</keyword>
<sequence>MSKLWALAIPATLRDWLSIHQPYLCFSAIDLCLNEGHEGRIDSLGHHIAEKGGLEGVLHPTPLWALHERLTIRPSSPPLTYYCPWHISRDPRSRQYSPKFQTGVDFV</sequence>
<evidence type="ECO:0000313" key="2">
    <source>
        <dbReference type="Proteomes" id="UP001201812"/>
    </source>
</evidence>
<proteinExistence type="predicted"/>
<accession>A0AAD4QX91</accession>
<protein>
    <submittedName>
        <fullName evidence="1">Uncharacterized protein</fullName>
    </submittedName>
</protein>